<feature type="compositionally biased region" description="Basic and acidic residues" evidence="1">
    <location>
        <begin position="100"/>
        <end position="115"/>
    </location>
</feature>
<feature type="region of interest" description="Disordered" evidence="1">
    <location>
        <begin position="73"/>
        <end position="147"/>
    </location>
</feature>
<feature type="compositionally biased region" description="Polar residues" evidence="1">
    <location>
        <begin position="86"/>
        <end position="98"/>
    </location>
</feature>
<gene>
    <name evidence="2" type="ORF">CERSUDRAFT_114055</name>
</gene>
<accession>M2QK40</accession>
<protein>
    <submittedName>
        <fullName evidence="2">Uncharacterized protein</fullName>
    </submittedName>
</protein>
<feature type="compositionally biased region" description="Basic and acidic residues" evidence="1">
    <location>
        <begin position="73"/>
        <end position="85"/>
    </location>
</feature>
<evidence type="ECO:0000256" key="1">
    <source>
        <dbReference type="SAM" id="MobiDB-lite"/>
    </source>
</evidence>
<keyword evidence="3" id="KW-1185">Reference proteome</keyword>
<sequence length="147" mass="16281">MHTQVRDRGPDERGVPAVATGRTQEVLLARGVERLYGWASLDVLITWERESARKALDARTCCENLVNALRGPKREDAEARRERVEGSTTVWKSAGSVQRRTAEETRESERADARSENAACSNMSRTSSIGKEEKTSGACSVDDMLAR</sequence>
<feature type="compositionally biased region" description="Polar residues" evidence="1">
    <location>
        <begin position="120"/>
        <end position="129"/>
    </location>
</feature>
<evidence type="ECO:0000313" key="3">
    <source>
        <dbReference type="Proteomes" id="UP000016930"/>
    </source>
</evidence>
<dbReference type="EMBL" id="KB445796">
    <property type="protein sequence ID" value="EMD37383.1"/>
    <property type="molecule type" value="Genomic_DNA"/>
</dbReference>
<reference evidence="2 3" key="1">
    <citation type="journal article" date="2012" name="Proc. Natl. Acad. Sci. U.S.A.">
        <title>Comparative genomics of Ceriporiopsis subvermispora and Phanerochaete chrysosporium provide insight into selective ligninolysis.</title>
        <authorList>
            <person name="Fernandez-Fueyo E."/>
            <person name="Ruiz-Duenas F.J."/>
            <person name="Ferreira P."/>
            <person name="Floudas D."/>
            <person name="Hibbett D.S."/>
            <person name="Canessa P."/>
            <person name="Larrondo L.F."/>
            <person name="James T.Y."/>
            <person name="Seelenfreund D."/>
            <person name="Lobos S."/>
            <person name="Polanco R."/>
            <person name="Tello M."/>
            <person name="Honda Y."/>
            <person name="Watanabe T."/>
            <person name="Watanabe T."/>
            <person name="Ryu J.S."/>
            <person name="Kubicek C.P."/>
            <person name="Schmoll M."/>
            <person name="Gaskell J."/>
            <person name="Hammel K.E."/>
            <person name="St John F.J."/>
            <person name="Vanden Wymelenberg A."/>
            <person name="Sabat G."/>
            <person name="Splinter BonDurant S."/>
            <person name="Syed K."/>
            <person name="Yadav J.S."/>
            <person name="Doddapaneni H."/>
            <person name="Subramanian V."/>
            <person name="Lavin J.L."/>
            <person name="Oguiza J.A."/>
            <person name="Perez G."/>
            <person name="Pisabarro A.G."/>
            <person name="Ramirez L."/>
            <person name="Santoyo F."/>
            <person name="Master E."/>
            <person name="Coutinho P.M."/>
            <person name="Henrissat B."/>
            <person name="Lombard V."/>
            <person name="Magnuson J.K."/>
            <person name="Kuees U."/>
            <person name="Hori C."/>
            <person name="Igarashi K."/>
            <person name="Samejima M."/>
            <person name="Held B.W."/>
            <person name="Barry K.W."/>
            <person name="LaButti K.M."/>
            <person name="Lapidus A."/>
            <person name="Lindquist E.A."/>
            <person name="Lucas S.M."/>
            <person name="Riley R."/>
            <person name="Salamov A.A."/>
            <person name="Hoffmeister D."/>
            <person name="Schwenk D."/>
            <person name="Hadar Y."/>
            <person name="Yarden O."/>
            <person name="de Vries R.P."/>
            <person name="Wiebenga A."/>
            <person name="Stenlid J."/>
            <person name="Eastwood D."/>
            <person name="Grigoriev I.V."/>
            <person name="Berka R.M."/>
            <person name="Blanchette R.A."/>
            <person name="Kersten P."/>
            <person name="Martinez A.T."/>
            <person name="Vicuna R."/>
            <person name="Cullen D."/>
        </authorList>
    </citation>
    <scope>NUCLEOTIDE SEQUENCE [LARGE SCALE GENOMIC DNA]</scope>
    <source>
        <strain evidence="2 3">B</strain>
    </source>
</reference>
<dbReference type="HOGENOM" id="CLU_1767827_0_0_1"/>
<dbReference type="AlphaFoldDB" id="M2QK40"/>
<evidence type="ECO:0000313" key="2">
    <source>
        <dbReference type="EMBL" id="EMD37383.1"/>
    </source>
</evidence>
<proteinExistence type="predicted"/>
<organism evidence="2 3">
    <name type="scientific">Ceriporiopsis subvermispora (strain B)</name>
    <name type="common">White-rot fungus</name>
    <name type="synonym">Gelatoporia subvermispora</name>
    <dbReference type="NCBI Taxonomy" id="914234"/>
    <lineage>
        <taxon>Eukaryota</taxon>
        <taxon>Fungi</taxon>
        <taxon>Dikarya</taxon>
        <taxon>Basidiomycota</taxon>
        <taxon>Agaricomycotina</taxon>
        <taxon>Agaricomycetes</taxon>
        <taxon>Polyporales</taxon>
        <taxon>Gelatoporiaceae</taxon>
        <taxon>Gelatoporia</taxon>
    </lineage>
</organism>
<name>M2QK40_CERS8</name>
<dbReference type="Proteomes" id="UP000016930">
    <property type="component" value="Unassembled WGS sequence"/>
</dbReference>